<evidence type="ECO:0000256" key="2">
    <source>
        <dbReference type="ARBA" id="ARBA00022840"/>
    </source>
</evidence>
<dbReference type="SMART" id="SM00382">
    <property type="entry name" value="AAA"/>
    <property type="match status" value="2"/>
</dbReference>
<dbReference type="STRING" id="1963862.B4O97_10770"/>
<dbReference type="FunFam" id="3.40.50.300:FF:000011">
    <property type="entry name" value="Putative ABC transporter ATP-binding component"/>
    <property type="match status" value="1"/>
</dbReference>
<keyword evidence="1" id="KW-0547">Nucleotide-binding</keyword>
<dbReference type="EMBL" id="MWQY01000011">
    <property type="protein sequence ID" value="ORC34813.1"/>
    <property type="molecule type" value="Genomic_DNA"/>
</dbReference>
<evidence type="ECO:0000256" key="1">
    <source>
        <dbReference type="ARBA" id="ARBA00022741"/>
    </source>
</evidence>
<keyword evidence="6" id="KW-1185">Reference proteome</keyword>
<dbReference type="InterPro" id="IPR027417">
    <property type="entry name" value="P-loop_NTPase"/>
</dbReference>
<dbReference type="PANTHER" id="PTHR42855:SF1">
    <property type="entry name" value="ABC TRANSPORTER DOMAIN-CONTAINING PROTEIN"/>
    <property type="match status" value="1"/>
</dbReference>
<feature type="domain" description="ABC transporter" evidence="4">
    <location>
        <begin position="4"/>
        <end position="254"/>
    </location>
</feature>
<dbReference type="Pfam" id="PF00005">
    <property type="entry name" value="ABC_tran"/>
    <property type="match status" value="2"/>
</dbReference>
<feature type="region of interest" description="Disordered" evidence="3">
    <location>
        <begin position="580"/>
        <end position="599"/>
    </location>
</feature>
<dbReference type="Pfam" id="PF16326">
    <property type="entry name" value="ABC_tran_CTD"/>
    <property type="match status" value="1"/>
</dbReference>
<evidence type="ECO:0000313" key="5">
    <source>
        <dbReference type="EMBL" id="ORC34813.1"/>
    </source>
</evidence>
<dbReference type="RefSeq" id="WP_083050745.1">
    <property type="nucleotide sequence ID" value="NZ_MWQY01000011.1"/>
</dbReference>
<comment type="caution">
    <text evidence="5">The sequence shown here is derived from an EMBL/GenBank/DDBJ whole genome shotgun (WGS) entry which is preliminary data.</text>
</comment>
<dbReference type="PROSITE" id="PS50893">
    <property type="entry name" value="ABC_TRANSPORTER_2"/>
    <property type="match status" value="2"/>
</dbReference>
<dbReference type="GO" id="GO:0003677">
    <property type="term" value="F:DNA binding"/>
    <property type="evidence" value="ECO:0007669"/>
    <property type="project" value="InterPro"/>
</dbReference>
<dbReference type="InterPro" id="IPR032781">
    <property type="entry name" value="ABC_tran_Xtn"/>
</dbReference>
<dbReference type="PANTHER" id="PTHR42855">
    <property type="entry name" value="ABC TRANSPORTER ATP-BINDING SUBUNIT"/>
    <property type="match status" value="1"/>
</dbReference>
<evidence type="ECO:0000259" key="4">
    <source>
        <dbReference type="PROSITE" id="PS50893"/>
    </source>
</evidence>
<gene>
    <name evidence="5" type="ORF">B4O97_10770</name>
</gene>
<dbReference type="InterPro" id="IPR037118">
    <property type="entry name" value="Val-tRNA_synth_C_sf"/>
</dbReference>
<evidence type="ECO:0000256" key="3">
    <source>
        <dbReference type="SAM" id="MobiDB-lite"/>
    </source>
</evidence>
<accession>A0A1Y1RY51</accession>
<dbReference type="OrthoDB" id="9760950at2"/>
<dbReference type="Gene3D" id="3.40.50.300">
    <property type="entry name" value="P-loop containing nucleotide triphosphate hydrolases"/>
    <property type="match status" value="2"/>
</dbReference>
<organism evidence="5 6">
    <name type="scientific">Marispirochaeta aestuarii</name>
    <dbReference type="NCBI Taxonomy" id="1963862"/>
    <lineage>
        <taxon>Bacteria</taxon>
        <taxon>Pseudomonadati</taxon>
        <taxon>Spirochaetota</taxon>
        <taxon>Spirochaetia</taxon>
        <taxon>Spirochaetales</taxon>
        <taxon>Spirochaetaceae</taxon>
        <taxon>Marispirochaeta</taxon>
    </lineage>
</organism>
<dbReference type="InterPro" id="IPR003593">
    <property type="entry name" value="AAA+_ATPase"/>
</dbReference>
<dbReference type="GO" id="GO:0005524">
    <property type="term" value="F:ATP binding"/>
    <property type="evidence" value="ECO:0007669"/>
    <property type="project" value="UniProtKB-KW"/>
</dbReference>
<dbReference type="Pfam" id="PF12848">
    <property type="entry name" value="ABC_tran_Xtn"/>
    <property type="match status" value="1"/>
</dbReference>
<feature type="domain" description="ABC transporter" evidence="4">
    <location>
        <begin position="318"/>
        <end position="538"/>
    </location>
</feature>
<dbReference type="CDD" id="cd03221">
    <property type="entry name" value="ABCF_EF-3"/>
    <property type="match status" value="2"/>
</dbReference>
<keyword evidence="2" id="KW-0067">ATP-binding</keyword>
<dbReference type="InterPro" id="IPR003439">
    <property type="entry name" value="ABC_transporter-like_ATP-bd"/>
</dbReference>
<dbReference type="PROSITE" id="PS00211">
    <property type="entry name" value="ABC_TRANSPORTER_1"/>
    <property type="match status" value="2"/>
</dbReference>
<dbReference type="InterPro" id="IPR051309">
    <property type="entry name" value="ABCF_ATPase"/>
</dbReference>
<dbReference type="Proteomes" id="UP000192343">
    <property type="component" value="Unassembled WGS sequence"/>
</dbReference>
<dbReference type="AlphaFoldDB" id="A0A1Y1RY51"/>
<dbReference type="InterPro" id="IPR017871">
    <property type="entry name" value="ABC_transporter-like_CS"/>
</dbReference>
<name>A0A1Y1RY51_9SPIO</name>
<sequence>MNILSIDNIGMSMGGKPLFSGLSFGVDSGEKTALIGINGSGKSTLLRILAGDLKPSSGELVVNSAARIAYQPQVPFYSPEETVADHIFRQDNPLLNIVRQYEQAAEAISKNHGREEEAALSAATELMDARDAWETEARIRSVLQELGITDLSLPMGSLSGGMIKKISLAQALAGEKDLLILDEPTNHLDIDTILWLQDYLEKTEAALLLVTHDRYFLDSVATRIYELEDQSLYRYDGNYSYYMEKRQERLAARARQKERSESILRRELEWLKRGPKARTGKDKKRTERIINLMDRDEAEAQSLREFSVNHRRLGKKVLEIKNLSKSFDGRPVFKAFTYSFKRGERIGLVGPNGSGKTTLLRLITGEVEPDEGWTDRGINTRFGYFDQMSEELDEKQTVVGFLKEYAEVIRKQNGQPKEITRLLEEFSFPREKWYTTIKRLSGGERRRLQLLKVLLPDPNFLIFDEPTNDLDIQTLSLLEDFLGSFEGCLLIVSHDRYFLDRSVDFLLVLDSQGRINGFAGSYSEYLEFRKEQERSGQPEKRVPPRERPVQREEKRRLSFREQKEFAELMPAIEKLEKEKSEIEAAFSNPETPPDRHGKLKLRYNEVKHLIDEKTRRWEELADHAQVL</sequence>
<dbReference type="Gene3D" id="1.10.287.380">
    <property type="entry name" value="Valyl-tRNA synthetase, C-terminal domain"/>
    <property type="match status" value="1"/>
</dbReference>
<dbReference type="InterPro" id="IPR032524">
    <property type="entry name" value="ABC_tran_C"/>
</dbReference>
<feature type="region of interest" description="Disordered" evidence="3">
    <location>
        <begin position="533"/>
        <end position="556"/>
    </location>
</feature>
<dbReference type="SUPFAM" id="SSF52540">
    <property type="entry name" value="P-loop containing nucleoside triphosphate hydrolases"/>
    <property type="match status" value="2"/>
</dbReference>
<protein>
    <recommendedName>
        <fullName evidence="4">ABC transporter domain-containing protein</fullName>
    </recommendedName>
</protein>
<proteinExistence type="predicted"/>
<reference evidence="5 6" key="1">
    <citation type="submission" date="2017-03" db="EMBL/GenBank/DDBJ databases">
        <title>Draft Genome sequence of Marispirochaeta sp. strain JC444.</title>
        <authorList>
            <person name="Shivani Y."/>
            <person name="Subhash Y."/>
            <person name="Sasikala C."/>
            <person name="Ramana C."/>
        </authorList>
    </citation>
    <scope>NUCLEOTIDE SEQUENCE [LARGE SCALE GENOMIC DNA]</scope>
    <source>
        <strain evidence="5 6">JC444</strain>
    </source>
</reference>
<evidence type="ECO:0000313" key="6">
    <source>
        <dbReference type="Proteomes" id="UP000192343"/>
    </source>
</evidence>
<dbReference type="GO" id="GO:0016887">
    <property type="term" value="F:ATP hydrolysis activity"/>
    <property type="evidence" value="ECO:0007669"/>
    <property type="project" value="InterPro"/>
</dbReference>